<evidence type="ECO:0000256" key="5">
    <source>
        <dbReference type="RuleBase" id="RU003693"/>
    </source>
</evidence>
<dbReference type="GO" id="GO:0009102">
    <property type="term" value="P:biotin biosynthetic process"/>
    <property type="evidence" value="ECO:0007669"/>
    <property type="project" value="TreeGrafter"/>
</dbReference>
<dbReference type="Proteomes" id="UP000620124">
    <property type="component" value="Unassembled WGS sequence"/>
</dbReference>
<dbReference type="SUPFAM" id="SSF53383">
    <property type="entry name" value="PLP-dependent transferases"/>
    <property type="match status" value="1"/>
</dbReference>
<dbReference type="EMBL" id="JACAZI010000016">
    <property type="protein sequence ID" value="KAF7343076.1"/>
    <property type="molecule type" value="Genomic_DNA"/>
</dbReference>
<evidence type="ECO:0000259" key="6">
    <source>
        <dbReference type="Pfam" id="PF00155"/>
    </source>
</evidence>
<protein>
    <submittedName>
        <fullName evidence="7">PLP-dependent transferase</fullName>
    </submittedName>
</protein>
<dbReference type="InterPro" id="IPR050087">
    <property type="entry name" value="AON_synthase_class-II"/>
</dbReference>
<sequence>MSALTLKLTAALESRDRKGILFKIPPPSSLANNGNTLNFTLNEYLSLSKSPELRRLFLDRLQTAPALFGSGGSRVAVNWDAHAALETRLARFFNAPTALLAGSGYDANVAFFRHVPQRGDIILHDEYIHASIYDGMRSAHVRRVSFTHNDFEAFLRALRKLAEEDHGVMKGTTSVFLAVESVYSMDGSIAPLNLMVKALEEVLPKGNGHLVVDEAHATGIYGLQGRGIVSMFGIENKCLARLHTFGKALSCSGAVLLTTPLVREYLVNHGRALFFTTAPTHTTVISIDCAFSILESDTGTQLATRLIQNCTYLIESLLVSLADISRDVICLPPHFYRPLSKNVETIPTTTLPTAIIPLLTPHAFELAEHLANSGIKAFAVVFPVVPKDKARVRATVNADKTREDIDRLVSVVVEWAKAMDTPSPKDKAISCVGPARARL</sequence>
<proteinExistence type="inferred from homology"/>
<evidence type="ECO:0000256" key="2">
    <source>
        <dbReference type="ARBA" id="ARBA00010008"/>
    </source>
</evidence>
<feature type="domain" description="Aminotransferase class I/classII large" evidence="6">
    <location>
        <begin position="37"/>
        <end position="411"/>
    </location>
</feature>
<accession>A0A8H7CP17</accession>
<evidence type="ECO:0000256" key="3">
    <source>
        <dbReference type="ARBA" id="ARBA00022679"/>
    </source>
</evidence>
<dbReference type="InterPro" id="IPR015421">
    <property type="entry name" value="PyrdxlP-dep_Trfase_major"/>
</dbReference>
<organism evidence="7 8">
    <name type="scientific">Mycena venus</name>
    <dbReference type="NCBI Taxonomy" id="2733690"/>
    <lineage>
        <taxon>Eukaryota</taxon>
        <taxon>Fungi</taxon>
        <taxon>Dikarya</taxon>
        <taxon>Basidiomycota</taxon>
        <taxon>Agaricomycotina</taxon>
        <taxon>Agaricomycetes</taxon>
        <taxon>Agaricomycetidae</taxon>
        <taxon>Agaricales</taxon>
        <taxon>Marasmiineae</taxon>
        <taxon>Mycenaceae</taxon>
        <taxon>Mycena</taxon>
    </lineage>
</organism>
<dbReference type="InterPro" id="IPR015422">
    <property type="entry name" value="PyrdxlP-dep_Trfase_small"/>
</dbReference>
<dbReference type="PANTHER" id="PTHR13693:SF77">
    <property type="entry name" value="8-AMINO-7-OXONONANOATE SYNTHASE"/>
    <property type="match status" value="1"/>
</dbReference>
<comment type="cofactor">
    <cofactor evidence="1 5">
        <name>pyridoxal 5'-phosphate</name>
        <dbReference type="ChEBI" id="CHEBI:597326"/>
    </cofactor>
</comment>
<dbReference type="InterPro" id="IPR001917">
    <property type="entry name" value="Aminotrans_II_pyridoxalP_BS"/>
</dbReference>
<dbReference type="InterPro" id="IPR015424">
    <property type="entry name" value="PyrdxlP-dep_Trfase"/>
</dbReference>
<keyword evidence="4 5" id="KW-0663">Pyridoxal phosphate</keyword>
<dbReference type="GO" id="GO:0016740">
    <property type="term" value="F:transferase activity"/>
    <property type="evidence" value="ECO:0007669"/>
    <property type="project" value="UniProtKB-KW"/>
</dbReference>
<evidence type="ECO:0000256" key="4">
    <source>
        <dbReference type="ARBA" id="ARBA00022898"/>
    </source>
</evidence>
<dbReference type="PANTHER" id="PTHR13693">
    <property type="entry name" value="CLASS II AMINOTRANSFERASE/8-AMINO-7-OXONONANOATE SYNTHASE"/>
    <property type="match status" value="1"/>
</dbReference>
<dbReference type="PROSITE" id="PS00599">
    <property type="entry name" value="AA_TRANSFER_CLASS_2"/>
    <property type="match status" value="1"/>
</dbReference>
<evidence type="ECO:0000313" key="8">
    <source>
        <dbReference type="Proteomes" id="UP000620124"/>
    </source>
</evidence>
<gene>
    <name evidence="7" type="ORF">MVEN_01738000</name>
</gene>
<name>A0A8H7CP17_9AGAR</name>
<evidence type="ECO:0000313" key="7">
    <source>
        <dbReference type="EMBL" id="KAF7343076.1"/>
    </source>
</evidence>
<dbReference type="GO" id="GO:0030170">
    <property type="term" value="F:pyridoxal phosphate binding"/>
    <property type="evidence" value="ECO:0007669"/>
    <property type="project" value="InterPro"/>
</dbReference>
<dbReference type="OrthoDB" id="2382073at2759"/>
<dbReference type="Pfam" id="PF00155">
    <property type="entry name" value="Aminotran_1_2"/>
    <property type="match status" value="1"/>
</dbReference>
<comment type="similarity">
    <text evidence="2">Belongs to the class-II pyridoxal-phosphate-dependent aminotransferase family. BioF subfamily.</text>
</comment>
<reference evidence="7" key="1">
    <citation type="submission" date="2020-05" db="EMBL/GenBank/DDBJ databases">
        <title>Mycena genomes resolve the evolution of fungal bioluminescence.</title>
        <authorList>
            <person name="Tsai I.J."/>
        </authorList>
    </citation>
    <scope>NUCLEOTIDE SEQUENCE</scope>
    <source>
        <strain evidence="7">CCC161011</strain>
    </source>
</reference>
<keyword evidence="3 7" id="KW-0808">Transferase</keyword>
<keyword evidence="8" id="KW-1185">Reference proteome</keyword>
<dbReference type="AlphaFoldDB" id="A0A8H7CP17"/>
<evidence type="ECO:0000256" key="1">
    <source>
        <dbReference type="ARBA" id="ARBA00001933"/>
    </source>
</evidence>
<dbReference type="Gene3D" id="3.90.1150.10">
    <property type="entry name" value="Aspartate Aminotransferase, domain 1"/>
    <property type="match status" value="1"/>
</dbReference>
<comment type="caution">
    <text evidence="7">The sequence shown here is derived from an EMBL/GenBank/DDBJ whole genome shotgun (WGS) entry which is preliminary data.</text>
</comment>
<dbReference type="InterPro" id="IPR004839">
    <property type="entry name" value="Aminotransferase_I/II_large"/>
</dbReference>
<dbReference type="Gene3D" id="3.40.640.10">
    <property type="entry name" value="Type I PLP-dependent aspartate aminotransferase-like (Major domain)"/>
    <property type="match status" value="1"/>
</dbReference>